<evidence type="ECO:0000256" key="3">
    <source>
        <dbReference type="ARBA" id="ARBA00022989"/>
    </source>
</evidence>
<feature type="domain" description="Lipopolysaccharide assembly protein A" evidence="6">
    <location>
        <begin position="24"/>
        <end position="60"/>
    </location>
</feature>
<evidence type="ECO:0000259" key="6">
    <source>
        <dbReference type="Pfam" id="PF06305"/>
    </source>
</evidence>
<sequence length="69" mass="7432">MPVRAKPVAAGLLAVAAVWFIAVNTETVKITLWVVNVSAPLWLILVVTLLVGAVLGKLVSKRRASKKRQ</sequence>
<feature type="transmembrane region" description="Helical" evidence="5">
    <location>
        <begin position="41"/>
        <end position="59"/>
    </location>
</feature>
<evidence type="ECO:0000256" key="5">
    <source>
        <dbReference type="SAM" id="Phobius"/>
    </source>
</evidence>
<name>A0A931BBB0_9ACTN</name>
<reference evidence="7" key="1">
    <citation type="submission" date="2020-11" db="EMBL/GenBank/DDBJ databases">
        <title>Isolation and identification of active actinomycetes.</title>
        <authorList>
            <person name="Yu B."/>
        </authorList>
    </citation>
    <scope>NUCLEOTIDE SEQUENCE</scope>
    <source>
        <strain evidence="7">NEAU-YB345</strain>
    </source>
</reference>
<dbReference type="InterPro" id="IPR010445">
    <property type="entry name" value="LapA_dom"/>
</dbReference>
<dbReference type="EMBL" id="JADPRT010000014">
    <property type="protein sequence ID" value="MBF9072087.1"/>
    <property type="molecule type" value="Genomic_DNA"/>
</dbReference>
<dbReference type="Pfam" id="PF06305">
    <property type="entry name" value="LapA_dom"/>
    <property type="match status" value="1"/>
</dbReference>
<proteinExistence type="predicted"/>
<evidence type="ECO:0000256" key="4">
    <source>
        <dbReference type="ARBA" id="ARBA00023136"/>
    </source>
</evidence>
<dbReference type="AlphaFoldDB" id="A0A931BBB0"/>
<keyword evidence="1" id="KW-1003">Cell membrane</keyword>
<dbReference type="GO" id="GO:0005886">
    <property type="term" value="C:plasma membrane"/>
    <property type="evidence" value="ECO:0007669"/>
    <property type="project" value="InterPro"/>
</dbReference>
<evidence type="ECO:0000313" key="7">
    <source>
        <dbReference type="EMBL" id="MBF9072087.1"/>
    </source>
</evidence>
<comment type="caution">
    <text evidence="7">The sequence shown here is derived from an EMBL/GenBank/DDBJ whole genome shotgun (WGS) entry which is preliminary data.</text>
</comment>
<keyword evidence="8" id="KW-1185">Reference proteome</keyword>
<keyword evidence="3 5" id="KW-1133">Transmembrane helix</keyword>
<evidence type="ECO:0000313" key="8">
    <source>
        <dbReference type="Proteomes" id="UP000657385"/>
    </source>
</evidence>
<keyword evidence="2 5" id="KW-0812">Transmembrane</keyword>
<protein>
    <submittedName>
        <fullName evidence="7">LapA family protein</fullName>
    </submittedName>
</protein>
<evidence type="ECO:0000256" key="2">
    <source>
        <dbReference type="ARBA" id="ARBA00022692"/>
    </source>
</evidence>
<organism evidence="7 8">
    <name type="scientific">Streptacidiphilus fuscans</name>
    <dbReference type="NCBI Taxonomy" id="2789292"/>
    <lineage>
        <taxon>Bacteria</taxon>
        <taxon>Bacillati</taxon>
        <taxon>Actinomycetota</taxon>
        <taxon>Actinomycetes</taxon>
        <taxon>Kitasatosporales</taxon>
        <taxon>Streptomycetaceae</taxon>
        <taxon>Streptacidiphilus</taxon>
    </lineage>
</organism>
<keyword evidence="4 5" id="KW-0472">Membrane</keyword>
<gene>
    <name evidence="7" type="ORF">I2501_29085</name>
</gene>
<evidence type="ECO:0000256" key="1">
    <source>
        <dbReference type="ARBA" id="ARBA00022475"/>
    </source>
</evidence>
<accession>A0A931BBB0</accession>
<dbReference type="Proteomes" id="UP000657385">
    <property type="component" value="Unassembled WGS sequence"/>
</dbReference>